<dbReference type="AlphaFoldDB" id="A0AAD7ENM4"/>
<name>A0AAD7ENM4_9AGAR</name>
<evidence type="ECO:0000313" key="1">
    <source>
        <dbReference type="EMBL" id="KAJ7340869.1"/>
    </source>
</evidence>
<dbReference type="Pfam" id="PF14223">
    <property type="entry name" value="Retrotran_gag_2"/>
    <property type="match status" value="1"/>
</dbReference>
<sequence>MINLPVMLAMEKLQANKHNYPTFKVLIEEHAASKGLSGYLDGSISKPAIVIVPTGTAPADPTPIFSTTPSRDEFIYRDGVLRSLIVTNIIDPIGLGVKRDGTAKECWDSVIAACAKKSDAALSLAQSELQSIKFTGSSRADLDLLLSDIRNKAHAVRMMGGTVEDKEQKNILIRSLPTDPRWLGLQGALFAAADLDDAFALIKTVAINTKMPENTTVTVDPAALNTSAPKRRCTNPGCKAVNKTSHTIDNCYWPGGGKEGQFPPNFG</sequence>
<keyword evidence="2" id="KW-1185">Reference proteome</keyword>
<reference evidence="1" key="1">
    <citation type="submission" date="2023-03" db="EMBL/GenBank/DDBJ databases">
        <title>Massive genome expansion in bonnet fungi (Mycena s.s.) driven by repeated elements and novel gene families across ecological guilds.</title>
        <authorList>
            <consortium name="Lawrence Berkeley National Laboratory"/>
            <person name="Harder C.B."/>
            <person name="Miyauchi S."/>
            <person name="Viragh M."/>
            <person name="Kuo A."/>
            <person name="Thoen E."/>
            <person name="Andreopoulos B."/>
            <person name="Lu D."/>
            <person name="Skrede I."/>
            <person name="Drula E."/>
            <person name="Henrissat B."/>
            <person name="Morin E."/>
            <person name="Kohler A."/>
            <person name="Barry K."/>
            <person name="LaButti K."/>
            <person name="Morin E."/>
            <person name="Salamov A."/>
            <person name="Lipzen A."/>
            <person name="Mereny Z."/>
            <person name="Hegedus B."/>
            <person name="Baldrian P."/>
            <person name="Stursova M."/>
            <person name="Weitz H."/>
            <person name="Taylor A."/>
            <person name="Grigoriev I.V."/>
            <person name="Nagy L.G."/>
            <person name="Martin F."/>
            <person name="Kauserud H."/>
        </authorList>
    </citation>
    <scope>NUCLEOTIDE SEQUENCE</scope>
    <source>
        <strain evidence="1">CBHHK002</strain>
    </source>
</reference>
<gene>
    <name evidence="1" type="ORF">DFH08DRAFT_704549</name>
</gene>
<organism evidence="1 2">
    <name type="scientific">Mycena albidolilacea</name>
    <dbReference type="NCBI Taxonomy" id="1033008"/>
    <lineage>
        <taxon>Eukaryota</taxon>
        <taxon>Fungi</taxon>
        <taxon>Dikarya</taxon>
        <taxon>Basidiomycota</taxon>
        <taxon>Agaricomycotina</taxon>
        <taxon>Agaricomycetes</taxon>
        <taxon>Agaricomycetidae</taxon>
        <taxon>Agaricales</taxon>
        <taxon>Marasmiineae</taxon>
        <taxon>Mycenaceae</taxon>
        <taxon>Mycena</taxon>
    </lineage>
</organism>
<evidence type="ECO:0000313" key="2">
    <source>
        <dbReference type="Proteomes" id="UP001218218"/>
    </source>
</evidence>
<proteinExistence type="predicted"/>
<protein>
    <submittedName>
        <fullName evidence="1">Uncharacterized protein</fullName>
    </submittedName>
</protein>
<dbReference type="EMBL" id="JARIHO010000026">
    <property type="protein sequence ID" value="KAJ7340869.1"/>
    <property type="molecule type" value="Genomic_DNA"/>
</dbReference>
<accession>A0AAD7ENM4</accession>
<comment type="caution">
    <text evidence="1">The sequence shown here is derived from an EMBL/GenBank/DDBJ whole genome shotgun (WGS) entry which is preliminary data.</text>
</comment>
<dbReference type="Proteomes" id="UP001218218">
    <property type="component" value="Unassembled WGS sequence"/>
</dbReference>